<dbReference type="InterPro" id="IPR000531">
    <property type="entry name" value="Beta-barrel_TonB"/>
</dbReference>
<evidence type="ECO:0000256" key="10">
    <source>
        <dbReference type="SAM" id="SignalP"/>
    </source>
</evidence>
<feature type="signal peptide" evidence="10">
    <location>
        <begin position="1"/>
        <end position="19"/>
    </location>
</feature>
<dbReference type="PANTHER" id="PTHR30069:SF28">
    <property type="entry name" value="TONB-DEPENDENT RECEPTOR YNCD-RELATED"/>
    <property type="match status" value="1"/>
</dbReference>
<comment type="similarity">
    <text evidence="8 9">Belongs to the TonB-dependent receptor family.</text>
</comment>
<dbReference type="PROSITE" id="PS52016">
    <property type="entry name" value="TONB_DEPENDENT_REC_3"/>
    <property type="match status" value="1"/>
</dbReference>
<dbReference type="EMBL" id="VAUV01000015">
    <property type="protein sequence ID" value="TLD69179.1"/>
    <property type="molecule type" value="Genomic_DNA"/>
</dbReference>
<feature type="chain" id="PRO_5024280891" evidence="10">
    <location>
        <begin position="20"/>
        <end position="725"/>
    </location>
</feature>
<name>A0A5R8KC70_9BACT</name>
<dbReference type="Pfam" id="PF00593">
    <property type="entry name" value="TonB_dep_Rec_b-barrel"/>
    <property type="match status" value="1"/>
</dbReference>
<comment type="caution">
    <text evidence="13">The sequence shown here is derived from an EMBL/GenBank/DDBJ whole genome shotgun (WGS) entry which is preliminary data.</text>
</comment>
<evidence type="ECO:0000256" key="7">
    <source>
        <dbReference type="ARBA" id="ARBA00023237"/>
    </source>
</evidence>
<dbReference type="GO" id="GO:0044718">
    <property type="term" value="P:siderophore transmembrane transport"/>
    <property type="evidence" value="ECO:0007669"/>
    <property type="project" value="TreeGrafter"/>
</dbReference>
<keyword evidence="4 8" id="KW-0812">Transmembrane</keyword>
<keyword evidence="5 9" id="KW-0798">TonB box</keyword>
<evidence type="ECO:0000259" key="11">
    <source>
        <dbReference type="Pfam" id="PF00593"/>
    </source>
</evidence>
<evidence type="ECO:0000256" key="9">
    <source>
        <dbReference type="RuleBase" id="RU003357"/>
    </source>
</evidence>
<accession>A0A5R8KC70</accession>
<keyword evidence="2 8" id="KW-0813">Transport</keyword>
<feature type="domain" description="TonB-dependent receptor plug" evidence="12">
    <location>
        <begin position="57"/>
        <end position="167"/>
    </location>
</feature>
<dbReference type="GO" id="GO:0015344">
    <property type="term" value="F:siderophore uptake transmembrane transporter activity"/>
    <property type="evidence" value="ECO:0007669"/>
    <property type="project" value="TreeGrafter"/>
</dbReference>
<comment type="subcellular location">
    <subcellularLocation>
        <location evidence="1 8">Cell outer membrane</location>
        <topology evidence="1 8">Multi-pass membrane protein</topology>
    </subcellularLocation>
</comment>
<evidence type="ECO:0000256" key="3">
    <source>
        <dbReference type="ARBA" id="ARBA00022452"/>
    </source>
</evidence>
<keyword evidence="3 8" id="KW-1134">Transmembrane beta strand</keyword>
<dbReference type="Gene3D" id="2.40.170.20">
    <property type="entry name" value="TonB-dependent receptor, beta-barrel domain"/>
    <property type="match status" value="1"/>
</dbReference>
<keyword evidence="13" id="KW-0675">Receptor</keyword>
<dbReference type="Proteomes" id="UP000306196">
    <property type="component" value="Unassembled WGS sequence"/>
</dbReference>
<evidence type="ECO:0000256" key="1">
    <source>
        <dbReference type="ARBA" id="ARBA00004571"/>
    </source>
</evidence>
<dbReference type="InterPro" id="IPR012910">
    <property type="entry name" value="Plug_dom"/>
</dbReference>
<dbReference type="SUPFAM" id="SSF56935">
    <property type="entry name" value="Porins"/>
    <property type="match status" value="1"/>
</dbReference>
<dbReference type="InterPro" id="IPR037066">
    <property type="entry name" value="Plug_dom_sf"/>
</dbReference>
<evidence type="ECO:0000256" key="5">
    <source>
        <dbReference type="ARBA" id="ARBA00023077"/>
    </source>
</evidence>
<evidence type="ECO:0000313" key="14">
    <source>
        <dbReference type="Proteomes" id="UP000306196"/>
    </source>
</evidence>
<evidence type="ECO:0000256" key="6">
    <source>
        <dbReference type="ARBA" id="ARBA00023136"/>
    </source>
</evidence>
<reference evidence="13 14" key="1">
    <citation type="submission" date="2019-05" db="EMBL/GenBank/DDBJ databases">
        <title>Verrucobacter flavum gen. nov., sp. nov. a new member of the family Verrucomicrobiaceae.</title>
        <authorList>
            <person name="Szuroczki S."/>
            <person name="Abbaszade G."/>
            <person name="Szabo A."/>
            <person name="Felfoldi T."/>
            <person name="Schumann P."/>
            <person name="Boka K."/>
            <person name="Keki Z."/>
            <person name="Toumi M."/>
            <person name="Toth E."/>
        </authorList>
    </citation>
    <scope>NUCLEOTIDE SEQUENCE [LARGE SCALE GENOMIC DNA]</scope>
    <source>
        <strain evidence="13 14">MG-N-17</strain>
    </source>
</reference>
<dbReference type="GO" id="GO:0009279">
    <property type="term" value="C:cell outer membrane"/>
    <property type="evidence" value="ECO:0007669"/>
    <property type="project" value="UniProtKB-SubCell"/>
</dbReference>
<evidence type="ECO:0000256" key="2">
    <source>
        <dbReference type="ARBA" id="ARBA00022448"/>
    </source>
</evidence>
<evidence type="ECO:0000313" key="13">
    <source>
        <dbReference type="EMBL" id="TLD69179.1"/>
    </source>
</evidence>
<keyword evidence="7 8" id="KW-0998">Cell outer membrane</keyword>
<feature type="domain" description="TonB-dependent receptor-like beta-barrel" evidence="11">
    <location>
        <begin position="213"/>
        <end position="684"/>
    </location>
</feature>
<sequence length="725" mass="80306">MKHRLLLSAILIGLTPLSAQQSSLPATTTLPEVTVNATQDNPSLTVPSSSAARTELARTPGNTSVVDAETYRLGRSSSFEDIFSSIPGVYSPARGSDGDEVKLSIRGSGLDLGFHLRGIKLLQDGVPVTLADGFGDFQSIDPLSLDYVEVFRGSNALRYGSTTLGGAINFVSPTGYSADPFRIRLEGGSYGYLNGQISSGGVSGPFDYYISTSFLNRDGFQEHSELRNRRFFGNFGYRISDDIETRFFLTYVESRSALPGNLTADQIRTNPRAASADAIAFDQRRDVDWFRIANKTTFQIDSEQRLETSLYYTYFLLDHPLFWNPFFLNGLGVRYGTYNSFGGELRYLNEADLFGRKNRLTMGFAPAATFLHDERLINDFGKRGARVGDGDTTAINYDFYIEDQHYLTDQFSLILGSSFTYAVRNFDDNFLTDPNGDQSRDQSYTGFSPKLGALYELSQRTQLFANVSRSFEPPTTVEIVGLGGPAGDVLTREISEQTATTIEVGTRGESGRFKWEIAYYYSWLKNELLTLNDSAGNPLGTINGPDTHHQGIEFGLDTVLWQSSPPAMAIATSAKSAKAVMPVQAHEASQLTLKQIFNWNDFRFDNSESYGDNQLAGAPEFFYRAELLLELSNGIYMGPNFQWVSKLPADYANSLYADGYAILGFRLGYRSPKGWTIFAEARNLTDENYASSAEPIADARTSFGPAQVFHPGEPLSFFAGFEYKF</sequence>
<keyword evidence="14" id="KW-1185">Reference proteome</keyword>
<dbReference type="InterPro" id="IPR036942">
    <property type="entry name" value="Beta-barrel_TonB_sf"/>
</dbReference>
<dbReference type="Gene3D" id="2.170.130.10">
    <property type="entry name" value="TonB-dependent receptor, plug domain"/>
    <property type="match status" value="1"/>
</dbReference>
<keyword evidence="10" id="KW-0732">Signal</keyword>
<proteinExistence type="inferred from homology"/>
<gene>
    <name evidence="13" type="ORF">FEM03_18950</name>
</gene>
<protein>
    <submittedName>
        <fullName evidence="13">TonB-dependent receptor</fullName>
    </submittedName>
</protein>
<dbReference type="PANTHER" id="PTHR30069">
    <property type="entry name" value="TONB-DEPENDENT OUTER MEMBRANE RECEPTOR"/>
    <property type="match status" value="1"/>
</dbReference>
<dbReference type="AlphaFoldDB" id="A0A5R8KC70"/>
<evidence type="ECO:0000256" key="4">
    <source>
        <dbReference type="ARBA" id="ARBA00022692"/>
    </source>
</evidence>
<evidence type="ECO:0000259" key="12">
    <source>
        <dbReference type="Pfam" id="PF07715"/>
    </source>
</evidence>
<dbReference type="RefSeq" id="WP_138087865.1">
    <property type="nucleotide sequence ID" value="NZ_VAUV01000015.1"/>
</dbReference>
<dbReference type="OrthoDB" id="9760620at2"/>
<dbReference type="Pfam" id="PF07715">
    <property type="entry name" value="Plug"/>
    <property type="match status" value="1"/>
</dbReference>
<dbReference type="InterPro" id="IPR039426">
    <property type="entry name" value="TonB-dep_rcpt-like"/>
</dbReference>
<keyword evidence="6 8" id="KW-0472">Membrane</keyword>
<organism evidence="13 14">
    <name type="scientific">Phragmitibacter flavus</name>
    <dbReference type="NCBI Taxonomy" id="2576071"/>
    <lineage>
        <taxon>Bacteria</taxon>
        <taxon>Pseudomonadati</taxon>
        <taxon>Verrucomicrobiota</taxon>
        <taxon>Verrucomicrobiia</taxon>
        <taxon>Verrucomicrobiales</taxon>
        <taxon>Verrucomicrobiaceae</taxon>
        <taxon>Phragmitibacter</taxon>
    </lineage>
</organism>
<evidence type="ECO:0000256" key="8">
    <source>
        <dbReference type="PROSITE-ProRule" id="PRU01360"/>
    </source>
</evidence>